<keyword evidence="10" id="KW-0119">Carbohydrate metabolism</keyword>
<dbReference type="InterPro" id="IPR013780">
    <property type="entry name" value="Glyco_hydro_b"/>
</dbReference>
<dbReference type="SUPFAM" id="SSF51011">
    <property type="entry name" value="Glycosyl hydrolase domain"/>
    <property type="match status" value="1"/>
</dbReference>
<evidence type="ECO:0000256" key="12">
    <source>
        <dbReference type="PIRSR" id="PIRSR000463-1"/>
    </source>
</evidence>
<keyword evidence="7" id="KW-0328">Glycosyltransferase</keyword>
<evidence type="ECO:0000313" key="14">
    <source>
        <dbReference type="EMBL" id="MBO8413953.1"/>
    </source>
</evidence>
<evidence type="ECO:0000256" key="10">
    <source>
        <dbReference type="ARBA" id="ARBA00023277"/>
    </source>
</evidence>
<dbReference type="InterPro" id="IPR006048">
    <property type="entry name" value="A-amylase/branching_C"/>
</dbReference>
<dbReference type="PANTHER" id="PTHR43651">
    <property type="entry name" value="1,4-ALPHA-GLUCAN-BRANCHING ENZYME"/>
    <property type="match status" value="1"/>
</dbReference>
<accession>A0A9D9D709</accession>
<feature type="domain" description="Glycosyl hydrolase family 13 catalytic" evidence="13">
    <location>
        <begin position="166"/>
        <end position="485"/>
    </location>
</feature>
<dbReference type="InterPro" id="IPR004193">
    <property type="entry name" value="Glyco_hydro_13_N"/>
</dbReference>
<gene>
    <name evidence="14" type="primary">glgB</name>
    <name evidence="14" type="ORF">IAC78_00515</name>
</gene>
<dbReference type="NCBIfam" id="TIGR01515">
    <property type="entry name" value="branching_enzym"/>
    <property type="match status" value="1"/>
</dbReference>
<comment type="caution">
    <text evidence="14">The sequence shown here is derived from an EMBL/GenBank/DDBJ whole genome shotgun (WGS) entry which is preliminary data.</text>
</comment>
<comment type="similarity">
    <text evidence="4">Belongs to the glycosyl hydrolase 13 family. GlgB subfamily.</text>
</comment>
<feature type="active site" description="Nucleophile" evidence="12">
    <location>
        <position position="302"/>
    </location>
</feature>
<evidence type="ECO:0000313" key="15">
    <source>
        <dbReference type="Proteomes" id="UP000823629"/>
    </source>
</evidence>
<comment type="catalytic activity">
    <reaction evidence="1">
        <text>Transfers a segment of a (1-&gt;4)-alpha-D-glucan chain to a primary hydroxy group in a similar glucan chain.</text>
        <dbReference type="EC" id="2.4.1.18"/>
    </reaction>
</comment>
<name>A0A9D9D709_9BACL</name>
<dbReference type="InterPro" id="IPR014756">
    <property type="entry name" value="Ig_E-set"/>
</dbReference>
<dbReference type="Gene3D" id="3.20.20.80">
    <property type="entry name" value="Glycosidases"/>
    <property type="match status" value="1"/>
</dbReference>
<dbReference type="InterPro" id="IPR006047">
    <property type="entry name" value="GH13_cat_dom"/>
</dbReference>
<dbReference type="EC" id="2.4.1.18" evidence="5 11"/>
<dbReference type="FunFam" id="2.60.40.1180:FF:000002">
    <property type="entry name" value="1,4-alpha-glucan branching enzyme GlgB"/>
    <property type="match status" value="1"/>
</dbReference>
<keyword evidence="9" id="KW-0320">Glycogen biosynthesis</keyword>
<evidence type="ECO:0000256" key="6">
    <source>
        <dbReference type="ARBA" id="ARBA00022600"/>
    </source>
</evidence>
<dbReference type="AlphaFoldDB" id="A0A9D9D709"/>
<dbReference type="GO" id="GO:0004553">
    <property type="term" value="F:hydrolase activity, hydrolyzing O-glycosyl compounds"/>
    <property type="evidence" value="ECO:0007669"/>
    <property type="project" value="InterPro"/>
</dbReference>
<evidence type="ECO:0000256" key="7">
    <source>
        <dbReference type="ARBA" id="ARBA00022676"/>
    </source>
</evidence>
<dbReference type="Proteomes" id="UP000823629">
    <property type="component" value="Unassembled WGS sequence"/>
</dbReference>
<dbReference type="PANTHER" id="PTHR43651:SF3">
    <property type="entry name" value="1,4-ALPHA-GLUCAN-BRANCHING ENZYME"/>
    <property type="match status" value="1"/>
</dbReference>
<dbReference type="CDD" id="cd11322">
    <property type="entry name" value="AmyAc_Glg_BE"/>
    <property type="match status" value="1"/>
</dbReference>
<dbReference type="InterPro" id="IPR017853">
    <property type="entry name" value="GH"/>
</dbReference>
<reference evidence="14" key="1">
    <citation type="submission" date="2020-10" db="EMBL/GenBank/DDBJ databases">
        <authorList>
            <person name="Gilroy R."/>
        </authorList>
    </citation>
    <scope>NUCLEOTIDE SEQUENCE</scope>
    <source>
        <strain evidence="14">1748</strain>
    </source>
</reference>
<dbReference type="GO" id="GO:0003844">
    <property type="term" value="F:1,4-alpha-glucan branching enzyme activity"/>
    <property type="evidence" value="ECO:0007669"/>
    <property type="project" value="UniProtKB-UniRule"/>
</dbReference>
<evidence type="ECO:0000256" key="3">
    <source>
        <dbReference type="ARBA" id="ARBA00004964"/>
    </source>
</evidence>
<evidence type="ECO:0000256" key="1">
    <source>
        <dbReference type="ARBA" id="ARBA00000826"/>
    </source>
</evidence>
<dbReference type="Gene3D" id="2.60.40.10">
    <property type="entry name" value="Immunoglobulins"/>
    <property type="match status" value="1"/>
</dbReference>
<dbReference type="Gene3D" id="2.60.40.1180">
    <property type="entry name" value="Golgi alpha-mannosidase II"/>
    <property type="match status" value="1"/>
</dbReference>
<dbReference type="Pfam" id="PF02806">
    <property type="entry name" value="Alpha-amylase_C"/>
    <property type="match status" value="1"/>
</dbReference>
<dbReference type="InterPro" id="IPR013783">
    <property type="entry name" value="Ig-like_fold"/>
</dbReference>
<dbReference type="GO" id="GO:0005978">
    <property type="term" value="P:glycogen biosynthetic process"/>
    <property type="evidence" value="ECO:0007669"/>
    <property type="project" value="UniProtKB-UniRule"/>
</dbReference>
<feature type="active site" description="Proton donor" evidence="12">
    <location>
        <position position="345"/>
    </location>
</feature>
<reference evidence="14" key="2">
    <citation type="journal article" date="2021" name="PeerJ">
        <title>Extensive microbial diversity within the chicken gut microbiome revealed by metagenomics and culture.</title>
        <authorList>
            <person name="Gilroy R."/>
            <person name="Ravi A."/>
            <person name="Getino M."/>
            <person name="Pursley I."/>
            <person name="Horton D.L."/>
            <person name="Alikhan N.F."/>
            <person name="Baker D."/>
            <person name="Gharbi K."/>
            <person name="Hall N."/>
            <person name="Watson M."/>
            <person name="Adriaenssens E.M."/>
            <person name="Foster-Nyarko E."/>
            <person name="Jarju S."/>
            <person name="Secka A."/>
            <person name="Antonio M."/>
            <person name="Oren A."/>
            <person name="Chaudhuri R.R."/>
            <person name="La Ragione R."/>
            <person name="Hildebrand F."/>
            <person name="Pallen M.J."/>
        </authorList>
    </citation>
    <scope>NUCLEOTIDE SEQUENCE</scope>
    <source>
        <strain evidence="14">1748</strain>
    </source>
</reference>
<evidence type="ECO:0000256" key="5">
    <source>
        <dbReference type="ARBA" id="ARBA00012541"/>
    </source>
</evidence>
<comment type="pathway">
    <text evidence="3">Glycan biosynthesis; glycogen biosynthesis.</text>
</comment>
<dbReference type="InterPro" id="IPR044143">
    <property type="entry name" value="GlgB_N_E_set_prok"/>
</dbReference>
<evidence type="ECO:0000256" key="11">
    <source>
        <dbReference type="NCBIfam" id="TIGR01515"/>
    </source>
</evidence>
<sequence length="628" mass="73041">MDLSWFDSYLLGNSHDAYKHFGAHFSKDASGEEGVEFLVYAPMARSINLIGDFNNWSVENSEMVKIDSRGLYRSFIKGAKMYQSYKYHICTQDGNYIDKADPFAFFSETRPGSASRIFDLDGFIYHDDKFMKERDRNFDKPVSIYEVHLGSWLGKKDDGSFLSFEEVLPKLIDYVRENGFTHIEVMPLTQYPYEGSWGYQATGYFSIDSRYGNPKQLMSFVDRMHQAGIGVILDFVPVHFATDEFGLTRFDGSCVYEYGNENEYSQWGTKNFDLGKDPVRSFLISSMCYFLDLYHFDGLRLDAVSNVIYWGGNSNRGVNQGGVDFIKRANWTVHTYYPTAMMIAEDSSAYGYVTKGFNADGLGFDYKWDLGWMNDTLKYYKKDPVYKKYDHNLITFSMAYFYSENFILPLSHDEVVHMKGTILNKMYGTYDEKFALVRNLYAYQFAHPGKKLNFMGNELATFDEWNEKKSLSWNLLTYPKHDSVRRMFRDLNLIYVNHKAMYLKEYDPSSYRWIRVDDADESVFAFYREAGGECMVFVFNMTPNYYEHYRIGVPYKGEYEEIFNSDKDIYAGNGQYNGLPLKSEDICADNMYQSIDMKLASFGACYFVYKKPATKKKAVRKTAKRKGA</sequence>
<dbReference type="InterPro" id="IPR006407">
    <property type="entry name" value="GlgB"/>
</dbReference>
<dbReference type="CDD" id="cd02855">
    <property type="entry name" value="E_set_GBE_prok_N"/>
    <property type="match status" value="1"/>
</dbReference>
<dbReference type="NCBIfam" id="NF008967">
    <property type="entry name" value="PRK12313.1"/>
    <property type="match status" value="1"/>
</dbReference>
<evidence type="ECO:0000256" key="4">
    <source>
        <dbReference type="ARBA" id="ARBA00009000"/>
    </source>
</evidence>
<dbReference type="GO" id="GO:0043169">
    <property type="term" value="F:cation binding"/>
    <property type="evidence" value="ECO:0007669"/>
    <property type="project" value="InterPro"/>
</dbReference>
<dbReference type="InterPro" id="IPR037439">
    <property type="entry name" value="Branching_enzy"/>
</dbReference>
<organism evidence="14 15">
    <name type="scientific">Candidatus Scatoplasma merdavium</name>
    <dbReference type="NCBI Taxonomy" id="2840932"/>
    <lineage>
        <taxon>Bacteria</taxon>
        <taxon>Bacillati</taxon>
        <taxon>Bacillota</taxon>
        <taxon>Bacilli</taxon>
        <taxon>Bacillales</taxon>
        <taxon>Candidatus Scatoplasma</taxon>
    </lineage>
</organism>
<dbReference type="SUPFAM" id="SSF51445">
    <property type="entry name" value="(Trans)glycosidases"/>
    <property type="match status" value="1"/>
</dbReference>
<evidence type="ECO:0000256" key="8">
    <source>
        <dbReference type="ARBA" id="ARBA00022679"/>
    </source>
</evidence>
<comment type="function">
    <text evidence="2">Catalyzes the formation of the alpha-1,6-glucosidic linkages in glycogen by scission of a 1,4-alpha-linked oligosaccharide from growing alpha-1,4-glucan chains and the subsequent attachment of the oligosaccharide to the alpha-1,6 position.</text>
</comment>
<dbReference type="PIRSF" id="PIRSF000463">
    <property type="entry name" value="GlgB"/>
    <property type="match status" value="1"/>
</dbReference>
<dbReference type="SUPFAM" id="SSF81296">
    <property type="entry name" value="E set domains"/>
    <property type="match status" value="1"/>
</dbReference>
<proteinExistence type="inferred from homology"/>
<dbReference type="Pfam" id="PF00128">
    <property type="entry name" value="Alpha-amylase"/>
    <property type="match status" value="1"/>
</dbReference>
<dbReference type="EMBL" id="JADING010000012">
    <property type="protein sequence ID" value="MBO8413953.1"/>
    <property type="molecule type" value="Genomic_DNA"/>
</dbReference>
<dbReference type="SMART" id="SM00642">
    <property type="entry name" value="Aamy"/>
    <property type="match status" value="1"/>
</dbReference>
<keyword evidence="6" id="KW-0321">Glycogen metabolism</keyword>
<evidence type="ECO:0000259" key="13">
    <source>
        <dbReference type="SMART" id="SM00642"/>
    </source>
</evidence>
<evidence type="ECO:0000256" key="9">
    <source>
        <dbReference type="ARBA" id="ARBA00023056"/>
    </source>
</evidence>
<protein>
    <recommendedName>
        <fullName evidence="5 11">1,4-alpha-glucan branching enzyme</fullName>
        <ecNumber evidence="5 11">2.4.1.18</ecNumber>
    </recommendedName>
</protein>
<evidence type="ECO:0000256" key="2">
    <source>
        <dbReference type="ARBA" id="ARBA00002953"/>
    </source>
</evidence>
<keyword evidence="8" id="KW-0808">Transferase</keyword>
<dbReference type="Pfam" id="PF02922">
    <property type="entry name" value="CBM_48"/>
    <property type="match status" value="1"/>
</dbReference>
<dbReference type="GO" id="GO:0005829">
    <property type="term" value="C:cytosol"/>
    <property type="evidence" value="ECO:0007669"/>
    <property type="project" value="TreeGrafter"/>
</dbReference>